<dbReference type="PANTHER" id="PTHR45676">
    <property type="entry name" value="RING-H2 FINGER PROTEIN ATL51-RELATED"/>
    <property type="match status" value="1"/>
</dbReference>
<dbReference type="InterPro" id="IPR013083">
    <property type="entry name" value="Znf_RING/FYVE/PHD"/>
</dbReference>
<dbReference type="SUPFAM" id="SSF57850">
    <property type="entry name" value="RING/U-box"/>
    <property type="match status" value="1"/>
</dbReference>
<dbReference type="UniPathway" id="UPA00143"/>
<dbReference type="GO" id="GO:0016567">
    <property type="term" value="P:protein ubiquitination"/>
    <property type="evidence" value="ECO:0007669"/>
    <property type="project" value="UniProtKB-UniPathway"/>
</dbReference>
<evidence type="ECO:0000256" key="1">
    <source>
        <dbReference type="PROSITE-ProRule" id="PRU00175"/>
    </source>
</evidence>
<proteinExistence type="predicted"/>
<keyword evidence="1" id="KW-0479">Metal-binding</keyword>
<sequence>MLYCGFFVVVTAGLVLAIYHCLALNWCTDYPSSTWSRNREVIGTAPKQFNGRKIVELDSNLYKYKNSLPEEGDSSCCEECVVCLSVFEEGEDVRELVRCKHSFHAPCIDMWLYSHFDCPLCRAPVGGCGGGDIGVARSENNSGAGLSDSGALPV</sequence>
<evidence type="ECO:0000313" key="3">
    <source>
        <dbReference type="EnsemblPlants" id="AUR62025179-RA:cds"/>
    </source>
</evidence>
<dbReference type="EnsemblPlants" id="AUR62025179-RA">
    <property type="protein sequence ID" value="AUR62025179-RA:cds"/>
    <property type="gene ID" value="AUR62025179"/>
</dbReference>
<evidence type="ECO:0000313" key="4">
    <source>
        <dbReference type="Proteomes" id="UP000596660"/>
    </source>
</evidence>
<feature type="domain" description="RING-type" evidence="2">
    <location>
        <begin position="80"/>
        <end position="122"/>
    </location>
</feature>
<dbReference type="Gramene" id="AUR62025179-RA">
    <property type="protein sequence ID" value="AUR62025179-RA:cds"/>
    <property type="gene ID" value="AUR62025179"/>
</dbReference>
<dbReference type="Proteomes" id="UP000596660">
    <property type="component" value="Unplaced"/>
</dbReference>
<dbReference type="GO" id="GO:0008270">
    <property type="term" value="F:zinc ion binding"/>
    <property type="evidence" value="ECO:0007669"/>
    <property type="project" value="UniProtKB-KW"/>
</dbReference>
<accession>A0A803M8F3</accession>
<dbReference type="Pfam" id="PF13639">
    <property type="entry name" value="zf-RING_2"/>
    <property type="match status" value="1"/>
</dbReference>
<keyword evidence="1" id="KW-0862">Zinc</keyword>
<evidence type="ECO:0000259" key="2">
    <source>
        <dbReference type="PROSITE" id="PS50089"/>
    </source>
</evidence>
<reference evidence="3" key="1">
    <citation type="journal article" date="2017" name="Nature">
        <title>The genome of Chenopodium quinoa.</title>
        <authorList>
            <person name="Jarvis D.E."/>
            <person name="Ho Y.S."/>
            <person name="Lightfoot D.J."/>
            <person name="Schmoeckel S.M."/>
            <person name="Li B."/>
            <person name="Borm T.J.A."/>
            <person name="Ohyanagi H."/>
            <person name="Mineta K."/>
            <person name="Michell C.T."/>
            <person name="Saber N."/>
            <person name="Kharbatia N.M."/>
            <person name="Rupper R.R."/>
            <person name="Sharp A.R."/>
            <person name="Dally N."/>
            <person name="Boughton B.A."/>
            <person name="Woo Y.H."/>
            <person name="Gao G."/>
            <person name="Schijlen E.G.W.M."/>
            <person name="Guo X."/>
            <person name="Momin A.A."/>
            <person name="Negrao S."/>
            <person name="Al-Babili S."/>
            <person name="Gehring C."/>
            <person name="Roessner U."/>
            <person name="Jung C."/>
            <person name="Murphy K."/>
            <person name="Arold S.T."/>
            <person name="Gojobori T."/>
            <person name="van der Linden C.G."/>
            <person name="van Loo E.N."/>
            <person name="Jellen E.N."/>
            <person name="Maughan P.J."/>
            <person name="Tester M."/>
        </authorList>
    </citation>
    <scope>NUCLEOTIDE SEQUENCE [LARGE SCALE GENOMIC DNA]</scope>
    <source>
        <strain evidence="3">cv. PI 614886</strain>
    </source>
</reference>
<dbReference type="PANTHER" id="PTHR45676:SF177">
    <property type="entry name" value="RING-TYPE E3 UBIQUITIN TRANSFERASE"/>
    <property type="match status" value="1"/>
</dbReference>
<keyword evidence="1" id="KW-0863">Zinc-finger</keyword>
<dbReference type="PROSITE" id="PS50089">
    <property type="entry name" value="ZF_RING_2"/>
    <property type="match status" value="1"/>
</dbReference>
<dbReference type="SMART" id="SM00184">
    <property type="entry name" value="RING"/>
    <property type="match status" value="1"/>
</dbReference>
<organism evidence="3 4">
    <name type="scientific">Chenopodium quinoa</name>
    <name type="common">Quinoa</name>
    <dbReference type="NCBI Taxonomy" id="63459"/>
    <lineage>
        <taxon>Eukaryota</taxon>
        <taxon>Viridiplantae</taxon>
        <taxon>Streptophyta</taxon>
        <taxon>Embryophyta</taxon>
        <taxon>Tracheophyta</taxon>
        <taxon>Spermatophyta</taxon>
        <taxon>Magnoliopsida</taxon>
        <taxon>eudicotyledons</taxon>
        <taxon>Gunneridae</taxon>
        <taxon>Pentapetalae</taxon>
        <taxon>Caryophyllales</taxon>
        <taxon>Chenopodiaceae</taxon>
        <taxon>Chenopodioideae</taxon>
        <taxon>Atripliceae</taxon>
        <taxon>Chenopodium</taxon>
    </lineage>
</organism>
<dbReference type="AlphaFoldDB" id="A0A803M8F3"/>
<dbReference type="InterPro" id="IPR001841">
    <property type="entry name" value="Znf_RING"/>
</dbReference>
<reference evidence="3" key="2">
    <citation type="submission" date="2021-03" db="UniProtKB">
        <authorList>
            <consortium name="EnsemblPlants"/>
        </authorList>
    </citation>
    <scope>IDENTIFICATION</scope>
</reference>
<protein>
    <recommendedName>
        <fullName evidence="2">RING-type domain-containing protein</fullName>
    </recommendedName>
</protein>
<name>A0A803M8F3_CHEQI</name>
<keyword evidence="4" id="KW-1185">Reference proteome</keyword>
<dbReference type="Gene3D" id="3.30.40.10">
    <property type="entry name" value="Zinc/RING finger domain, C3HC4 (zinc finger)"/>
    <property type="match status" value="1"/>
</dbReference>